<feature type="coiled-coil region" evidence="5">
    <location>
        <begin position="65"/>
        <end position="92"/>
    </location>
</feature>
<sequence>MLKYIFGFIIVLAIVLVAITVGANNDQVITFNYMFAQSDFKLSTLVAILFGVGLILGWLITGIFYLKLKIKNIALTRQVKRLNQQVNELTTSLNKAA</sequence>
<evidence type="ECO:0000313" key="8">
    <source>
        <dbReference type="Proteomes" id="UP000245909"/>
    </source>
</evidence>
<protein>
    <recommendedName>
        <fullName evidence="5">Probable lipopolysaccharide assembly protein A</fullName>
    </recommendedName>
</protein>
<feature type="domain" description="Lipopolysaccharide assembly protein A" evidence="6">
    <location>
        <begin position="24"/>
        <end position="87"/>
    </location>
</feature>
<evidence type="ECO:0000313" key="7">
    <source>
        <dbReference type="EMBL" id="PVX32664.1"/>
    </source>
</evidence>
<comment type="caution">
    <text evidence="5">Lacks conserved residue(s) required for the propagation of feature annotation.</text>
</comment>
<dbReference type="EMBL" id="QENU01000012">
    <property type="protein sequence ID" value="PVX32664.1"/>
    <property type="molecule type" value="Genomic_DNA"/>
</dbReference>
<dbReference type="GO" id="GO:0008653">
    <property type="term" value="P:lipopolysaccharide metabolic process"/>
    <property type="evidence" value="ECO:0007669"/>
    <property type="project" value="InterPro"/>
</dbReference>
<dbReference type="AlphaFoldDB" id="A0A2U0SMT0"/>
<dbReference type="InterPro" id="IPR010445">
    <property type="entry name" value="LapA_dom"/>
</dbReference>
<name>A0A2U0SMT0_9PAST</name>
<dbReference type="HAMAP" id="MF_01948">
    <property type="entry name" value="LPS_assembly_LapA"/>
    <property type="match status" value="1"/>
</dbReference>
<feature type="transmembrane region" description="Helical" evidence="5">
    <location>
        <begin position="46"/>
        <end position="68"/>
    </location>
</feature>
<comment type="subcellular location">
    <subcellularLocation>
        <location evidence="5">Cell inner membrane</location>
        <topology evidence="5">Single-pass membrane protein</topology>
    </subcellularLocation>
</comment>
<dbReference type="GO" id="GO:0005886">
    <property type="term" value="C:plasma membrane"/>
    <property type="evidence" value="ECO:0007669"/>
    <property type="project" value="UniProtKB-SubCell"/>
</dbReference>
<gene>
    <name evidence="5" type="primary">lapA</name>
    <name evidence="7" type="ORF">C8D76_11225</name>
</gene>
<dbReference type="RefSeq" id="WP_116632215.1">
    <property type="nucleotide sequence ID" value="NZ_QENU01000012.1"/>
</dbReference>
<comment type="similarity">
    <text evidence="5">Belongs to the LapA family.</text>
</comment>
<keyword evidence="4 5" id="KW-0472">Membrane</keyword>
<keyword evidence="8" id="KW-1185">Reference proteome</keyword>
<evidence type="ECO:0000256" key="5">
    <source>
        <dbReference type="HAMAP-Rule" id="MF_01948"/>
    </source>
</evidence>
<keyword evidence="3 5" id="KW-1133">Transmembrane helix</keyword>
<dbReference type="Proteomes" id="UP000245909">
    <property type="component" value="Unassembled WGS sequence"/>
</dbReference>
<proteinExistence type="inferred from homology"/>
<evidence type="ECO:0000256" key="4">
    <source>
        <dbReference type="ARBA" id="ARBA00023136"/>
    </source>
</evidence>
<evidence type="ECO:0000256" key="3">
    <source>
        <dbReference type="ARBA" id="ARBA00022989"/>
    </source>
</evidence>
<dbReference type="InterPro" id="IPR032906">
    <property type="entry name" value="LapA"/>
</dbReference>
<evidence type="ECO:0000259" key="6">
    <source>
        <dbReference type="Pfam" id="PF06305"/>
    </source>
</evidence>
<keyword evidence="5" id="KW-0175">Coiled coil</keyword>
<evidence type="ECO:0000256" key="2">
    <source>
        <dbReference type="ARBA" id="ARBA00022692"/>
    </source>
</evidence>
<organism evidence="7 8">
    <name type="scientific">Alitibacter langaaensis DSM 22999</name>
    <dbReference type="NCBI Taxonomy" id="1122935"/>
    <lineage>
        <taxon>Bacteria</taxon>
        <taxon>Pseudomonadati</taxon>
        <taxon>Pseudomonadota</taxon>
        <taxon>Gammaproteobacteria</taxon>
        <taxon>Pasteurellales</taxon>
        <taxon>Pasteurellaceae</taxon>
        <taxon>Alitibacter</taxon>
    </lineage>
</organism>
<keyword evidence="1 5" id="KW-1003">Cell membrane</keyword>
<comment type="caution">
    <text evidence="7">The sequence shown here is derived from an EMBL/GenBank/DDBJ whole genome shotgun (WGS) entry which is preliminary data.</text>
</comment>
<reference evidence="7 8" key="1">
    <citation type="submission" date="2018-05" db="EMBL/GenBank/DDBJ databases">
        <title>Genomic Encyclopedia of Type Strains, Phase IV (KMG-IV): sequencing the most valuable type-strain genomes for metagenomic binning, comparative biology and taxonomic classification.</title>
        <authorList>
            <person name="Goeker M."/>
        </authorList>
    </citation>
    <scope>NUCLEOTIDE SEQUENCE [LARGE SCALE GENOMIC DNA]</scope>
    <source>
        <strain evidence="7 8">DSM 22999</strain>
    </source>
</reference>
<dbReference type="OrthoDB" id="7064015at2"/>
<dbReference type="Pfam" id="PF06305">
    <property type="entry name" value="LapA_dom"/>
    <property type="match status" value="1"/>
</dbReference>
<evidence type="ECO:0000256" key="1">
    <source>
        <dbReference type="ARBA" id="ARBA00022475"/>
    </source>
</evidence>
<keyword evidence="5" id="KW-0997">Cell inner membrane</keyword>
<keyword evidence="2 5" id="KW-0812">Transmembrane</keyword>
<accession>A0A2U0SMT0</accession>
<comment type="function">
    <text evidence="5">Involved in the assembly of lipopolysaccharide (LPS).</text>
</comment>